<evidence type="ECO:0000256" key="1">
    <source>
        <dbReference type="SAM" id="MobiDB-lite"/>
    </source>
</evidence>
<organism evidence="2">
    <name type="scientific">marine metagenome</name>
    <dbReference type="NCBI Taxonomy" id="408172"/>
    <lineage>
        <taxon>unclassified sequences</taxon>
        <taxon>metagenomes</taxon>
        <taxon>ecological metagenomes</taxon>
    </lineage>
</organism>
<proteinExistence type="predicted"/>
<feature type="region of interest" description="Disordered" evidence="1">
    <location>
        <begin position="136"/>
        <end position="156"/>
    </location>
</feature>
<accession>A0A381US52</accession>
<name>A0A381US52_9ZZZZ</name>
<gene>
    <name evidence="2" type="ORF">METZ01_LOCUS83856</name>
</gene>
<dbReference type="EMBL" id="UINC01007026">
    <property type="protein sequence ID" value="SVA31002.1"/>
    <property type="molecule type" value="Genomic_DNA"/>
</dbReference>
<reference evidence="2" key="1">
    <citation type="submission" date="2018-05" db="EMBL/GenBank/DDBJ databases">
        <authorList>
            <person name="Lanie J.A."/>
            <person name="Ng W.-L."/>
            <person name="Kazmierczak K.M."/>
            <person name="Andrzejewski T.M."/>
            <person name="Davidsen T.M."/>
            <person name="Wayne K.J."/>
            <person name="Tettelin H."/>
            <person name="Glass J.I."/>
            <person name="Rusch D."/>
            <person name="Podicherti R."/>
            <person name="Tsui H.-C.T."/>
            <person name="Winkler M.E."/>
        </authorList>
    </citation>
    <scope>NUCLEOTIDE SEQUENCE</scope>
</reference>
<dbReference type="GO" id="GO:0061136">
    <property type="term" value="P:regulation of proteasomal protein catabolic process"/>
    <property type="evidence" value="ECO:0007669"/>
    <property type="project" value="InterPro"/>
</dbReference>
<dbReference type="Pfam" id="PF10759">
    <property type="entry name" value="BPA"/>
    <property type="match status" value="1"/>
</dbReference>
<evidence type="ECO:0008006" key="3">
    <source>
        <dbReference type="Google" id="ProtNLM"/>
    </source>
</evidence>
<evidence type="ECO:0000313" key="2">
    <source>
        <dbReference type="EMBL" id="SVA31002.1"/>
    </source>
</evidence>
<dbReference type="AlphaFoldDB" id="A0A381US52"/>
<protein>
    <recommendedName>
        <fullName evidence="3">Bacterial proteasome activator</fullName>
    </recommendedName>
</protein>
<sequence>MDQPEILKLDDQDLQDDDSVDETIEHPAKVMRVGTMMKQLLEEVRAAALDEASRDRLKEIYETSVEELGSALSEDLRNELGRLALSFGEGEAPSADELRIAQAQLVGWLEGLVQGIQATLFAQQMAAQQQLDGMRRGELTPGQAPPGVDARPGTYL</sequence>
<dbReference type="InterPro" id="IPR019695">
    <property type="entry name" value="Proteasome_act"/>
</dbReference>